<reference evidence="5" key="1">
    <citation type="submission" date="2015-09" db="EMBL/GenBank/DDBJ databases">
        <authorList>
            <person name="Bertelli C."/>
        </authorList>
    </citation>
    <scope>NUCLEOTIDE SEQUENCE [LARGE SCALE GENOMIC DNA]</scope>
    <source>
        <strain evidence="5">KNic</strain>
    </source>
</reference>
<dbReference type="AlphaFoldDB" id="A0A0U5JC03"/>
<keyword evidence="1" id="KW-1133">Transmembrane helix</keyword>
<accession>A0A0U5JC03</accession>
<evidence type="ECO:0000313" key="4">
    <source>
        <dbReference type="EMBL" id="CUI16637.1"/>
    </source>
</evidence>
<gene>
    <name evidence="4" type="ORF">PNK_1014</name>
</gene>
<dbReference type="GO" id="GO:0005524">
    <property type="term" value="F:ATP binding"/>
    <property type="evidence" value="ECO:0007669"/>
    <property type="project" value="InterPro"/>
</dbReference>
<feature type="domain" description="NAD-dependent epimerase/dehydratase" evidence="2">
    <location>
        <begin position="6"/>
        <end position="241"/>
    </location>
</feature>
<proteinExistence type="predicted"/>
<protein>
    <submittedName>
        <fullName evidence="4">NAD dependent epimerase/dehydratase family protein</fullName>
    </submittedName>
</protein>
<dbReference type="InterPro" id="IPR050177">
    <property type="entry name" value="Lipid_A_modif_metabolic_enz"/>
</dbReference>
<dbReference type="KEGG" id="pnl:PNK_1014"/>
<dbReference type="InterPro" id="IPR001509">
    <property type="entry name" value="Epimerase_deHydtase"/>
</dbReference>
<keyword evidence="1" id="KW-0812">Transmembrane</keyword>
<dbReference type="PATRIC" id="fig|389348.3.peg.1116"/>
<dbReference type="RefSeq" id="WP_079992813.1">
    <property type="nucleotide sequence ID" value="NZ_LN879502.1"/>
</dbReference>
<dbReference type="PANTHER" id="PTHR43245:SF13">
    <property type="entry name" value="UDP-D-APIOSE_UDP-D-XYLOSE SYNTHASE 2"/>
    <property type="match status" value="1"/>
</dbReference>
<dbReference type="Proteomes" id="UP000069902">
    <property type="component" value="Chromosome cPNK"/>
</dbReference>
<dbReference type="SUPFAM" id="SSF51735">
    <property type="entry name" value="NAD(P)-binding Rossmann-fold domains"/>
    <property type="match status" value="1"/>
</dbReference>
<dbReference type="InterPro" id="IPR036291">
    <property type="entry name" value="NAD(P)-bd_dom_sf"/>
</dbReference>
<name>A0A0U5JC03_9BACT</name>
<dbReference type="InParanoid" id="A0A0U5JC03"/>
<evidence type="ECO:0000259" key="3">
    <source>
        <dbReference type="Pfam" id="PF21360"/>
    </source>
</evidence>
<dbReference type="Gene3D" id="3.30.1490.20">
    <property type="entry name" value="ATP-grasp fold, A domain"/>
    <property type="match status" value="1"/>
</dbReference>
<evidence type="ECO:0000313" key="5">
    <source>
        <dbReference type="Proteomes" id="UP000069902"/>
    </source>
</evidence>
<dbReference type="InterPro" id="IPR048764">
    <property type="entry name" value="PylC_N"/>
</dbReference>
<feature type="domain" description="PylC N-terminal" evidence="3">
    <location>
        <begin position="322"/>
        <end position="419"/>
    </location>
</feature>
<dbReference type="Gene3D" id="3.30.470.20">
    <property type="entry name" value="ATP-grasp fold, B domain"/>
    <property type="match status" value="1"/>
</dbReference>
<dbReference type="Gene3D" id="3.40.50.720">
    <property type="entry name" value="NAD(P)-binding Rossmann-like Domain"/>
    <property type="match status" value="1"/>
</dbReference>
<dbReference type="Pfam" id="PF01370">
    <property type="entry name" value="Epimerase"/>
    <property type="match status" value="1"/>
</dbReference>
<keyword evidence="1" id="KW-0472">Membrane</keyword>
<organism evidence="4 5">
    <name type="scientific">Candidatus Protochlamydia naegleriophila</name>
    <dbReference type="NCBI Taxonomy" id="389348"/>
    <lineage>
        <taxon>Bacteria</taxon>
        <taxon>Pseudomonadati</taxon>
        <taxon>Chlamydiota</taxon>
        <taxon>Chlamydiia</taxon>
        <taxon>Parachlamydiales</taxon>
        <taxon>Parachlamydiaceae</taxon>
        <taxon>Candidatus Protochlamydia</taxon>
    </lineage>
</organism>
<feature type="transmembrane region" description="Helical" evidence="1">
    <location>
        <begin position="7"/>
        <end position="24"/>
    </location>
</feature>
<dbReference type="Pfam" id="PF21360">
    <property type="entry name" value="PylC-like_N"/>
    <property type="match status" value="1"/>
</dbReference>
<dbReference type="InterPro" id="IPR013815">
    <property type="entry name" value="ATP_grasp_subdomain_1"/>
</dbReference>
<dbReference type="PANTHER" id="PTHR43245">
    <property type="entry name" value="BIFUNCTIONAL POLYMYXIN RESISTANCE PROTEIN ARNA"/>
    <property type="match status" value="1"/>
</dbReference>
<evidence type="ECO:0000259" key="2">
    <source>
        <dbReference type="Pfam" id="PF01370"/>
    </source>
</evidence>
<dbReference type="Gene3D" id="3.40.50.20">
    <property type="match status" value="1"/>
</dbReference>
<dbReference type="Pfam" id="PF15632">
    <property type="entry name" value="ATPgrasp_Ter"/>
    <property type="match status" value="1"/>
</dbReference>
<dbReference type="EMBL" id="LN879502">
    <property type="protein sequence ID" value="CUI16637.1"/>
    <property type="molecule type" value="Genomic_DNA"/>
</dbReference>
<evidence type="ECO:0000256" key="1">
    <source>
        <dbReference type="SAM" id="Phobius"/>
    </source>
</evidence>
<keyword evidence="5" id="KW-1185">Reference proteome</keyword>
<dbReference type="STRING" id="389348.PNK_1014"/>
<dbReference type="SUPFAM" id="SSF56059">
    <property type="entry name" value="Glutathione synthetase ATP-binding domain-like"/>
    <property type="match status" value="1"/>
</dbReference>
<sequence>MRNKRIFVSGGAGVIGTALVNFLLKEGADVFVGDLKPCPREWLGKVRYRQGDLNTIAPENLLAFDPEIFFHLAATFERSEESFPFFAENFHHNIQLSHYLMNCLKQGNSLKKVVFASSYLIYDPRLYQFPAQQSDVSILSENDQIYPRNTCGGAKLFHELELRFLSQFLKGRVSFTSARIFRVYGYHSRDVISRWIRAALRGEKLMVFRPEGQFDYVFADDVAEALLRLAKTNHSGVVNVGSGVSQSVQSFIDLLHSHFPKLQTEYVESNIPFEHSQADIRKLEEWINWRPTHSLAQALPKLIEFEKRALQLPAQELDHSAVLITSISKKMPLIEAVRKAADKIGQFKTIHGCDSDPDCIGQYGVDEFWLCPPLKELTVEEVIDYCQRNHIEAIIPTRDADLDFYARHAPALLAQGIHVMCSSLEAVTTCLDKKQFADFLTKHHFPVIPTALSPDNIRASLFVVKERRGAGSQKIGFKLAKEEAIQWGQSLKEAIFQSFIEGKEWSVDVYRSKEGRVKGCVARLRDYVVGGESQVTTTVSYPALEHLCQDMADRLNVYGHVIFQIIEDDQGLFHVIECNPRFGGASTASLAAGLDSFFWFFIECLGLSLQSYPFRRRNGEIRQIRYVTDRMIPWSSYLT</sequence>